<dbReference type="Pfam" id="PF13460">
    <property type="entry name" value="NAD_binding_10"/>
    <property type="match status" value="1"/>
</dbReference>
<dbReference type="AlphaFoldDB" id="A0A8J3VPL8"/>
<evidence type="ECO:0000259" key="1">
    <source>
        <dbReference type="Pfam" id="PF13460"/>
    </source>
</evidence>
<dbReference type="SUPFAM" id="SSF51735">
    <property type="entry name" value="NAD(P)-binding Rossmann-fold domains"/>
    <property type="match status" value="1"/>
</dbReference>
<feature type="domain" description="NAD(P)-binding" evidence="1">
    <location>
        <begin position="6"/>
        <end position="180"/>
    </location>
</feature>
<keyword evidence="3" id="KW-1185">Reference proteome</keyword>
<sequence length="284" mass="30305">MILVTGGTGNVGGSVIRQLLDAGEQVRVVTRTDAATRASRGRTIPDGVEVVPGDLRQPQTLRTALTGVDRAFLFPVFDAVDGFLDAARQADLRQVVLLSSSAVTYSTPGWIGEQHLRVERAVAASGLPWTFVRPDAFMTNDLAWAHQIANGGVVRGIYGKSACAPIDPRDIAAVAVRAILDRLVGEAYLLTGPQSLTQIDRVHIIGEVLGKPLRFEEQTREQFGEQLLRELPAAAVEALLDILAATDGTTAAVLPTVEEVTGRPAFTYAEWVATRAADFGAAPI</sequence>
<reference evidence="2" key="1">
    <citation type="submission" date="2021-01" db="EMBL/GenBank/DDBJ databases">
        <title>Whole genome shotgun sequence of Rugosimonospora africana NBRC 104875.</title>
        <authorList>
            <person name="Komaki H."/>
            <person name="Tamura T."/>
        </authorList>
    </citation>
    <scope>NUCLEOTIDE SEQUENCE</scope>
    <source>
        <strain evidence="2">NBRC 104875</strain>
    </source>
</reference>
<dbReference type="InterPro" id="IPR051604">
    <property type="entry name" value="Ergot_Alk_Oxidoreductase"/>
</dbReference>
<name>A0A8J3VPL8_9ACTN</name>
<evidence type="ECO:0000313" key="2">
    <source>
        <dbReference type="EMBL" id="GIH14244.1"/>
    </source>
</evidence>
<gene>
    <name evidence="2" type="ORF">Raf01_24160</name>
</gene>
<dbReference type="Gene3D" id="3.90.25.10">
    <property type="entry name" value="UDP-galactose 4-epimerase, domain 1"/>
    <property type="match status" value="1"/>
</dbReference>
<protein>
    <submittedName>
        <fullName evidence="2">Nucleotide-diphosphate-sugar epimerase</fullName>
    </submittedName>
</protein>
<dbReference type="PANTHER" id="PTHR43162">
    <property type="match status" value="1"/>
</dbReference>
<organism evidence="2 3">
    <name type="scientific">Rugosimonospora africana</name>
    <dbReference type="NCBI Taxonomy" id="556532"/>
    <lineage>
        <taxon>Bacteria</taxon>
        <taxon>Bacillati</taxon>
        <taxon>Actinomycetota</taxon>
        <taxon>Actinomycetes</taxon>
        <taxon>Micromonosporales</taxon>
        <taxon>Micromonosporaceae</taxon>
        <taxon>Rugosimonospora</taxon>
    </lineage>
</organism>
<dbReference type="EMBL" id="BONZ01000022">
    <property type="protein sequence ID" value="GIH14244.1"/>
    <property type="molecule type" value="Genomic_DNA"/>
</dbReference>
<dbReference type="InterPro" id="IPR036291">
    <property type="entry name" value="NAD(P)-bd_dom_sf"/>
</dbReference>
<dbReference type="InterPro" id="IPR016040">
    <property type="entry name" value="NAD(P)-bd_dom"/>
</dbReference>
<proteinExistence type="predicted"/>
<dbReference type="RefSeq" id="WP_203917918.1">
    <property type="nucleotide sequence ID" value="NZ_BONZ01000022.1"/>
</dbReference>
<dbReference type="Proteomes" id="UP000642748">
    <property type="component" value="Unassembled WGS sequence"/>
</dbReference>
<comment type="caution">
    <text evidence="2">The sequence shown here is derived from an EMBL/GenBank/DDBJ whole genome shotgun (WGS) entry which is preliminary data.</text>
</comment>
<evidence type="ECO:0000313" key="3">
    <source>
        <dbReference type="Proteomes" id="UP000642748"/>
    </source>
</evidence>
<dbReference type="PANTHER" id="PTHR43162:SF1">
    <property type="entry name" value="PRESTALK A DIFFERENTIATION PROTEIN A"/>
    <property type="match status" value="1"/>
</dbReference>
<accession>A0A8J3VPL8</accession>
<dbReference type="Gene3D" id="3.40.50.720">
    <property type="entry name" value="NAD(P)-binding Rossmann-like Domain"/>
    <property type="match status" value="1"/>
</dbReference>